<reference evidence="1 2" key="1">
    <citation type="submission" date="2019-09" db="EMBL/GenBank/DDBJ databases">
        <authorList>
            <consortium name="DOE Joint Genome Institute"/>
            <person name="Mondo S.J."/>
            <person name="Navarro-Mendoza M.I."/>
            <person name="Perez-Arques C."/>
            <person name="Panchal S."/>
            <person name="Nicolas F.E."/>
            <person name="Ganguly P."/>
            <person name="Pangilinan J."/>
            <person name="Grigoriev I."/>
            <person name="Heitman J."/>
            <person name="Sanya K."/>
            <person name="Garre V."/>
        </authorList>
    </citation>
    <scope>NUCLEOTIDE SEQUENCE [LARGE SCALE GENOMIC DNA]</scope>
    <source>
        <strain evidence="1 2">MU402</strain>
    </source>
</reference>
<dbReference type="AlphaFoldDB" id="A0A8H4B6S8"/>
<evidence type="ECO:0000313" key="1">
    <source>
        <dbReference type="EMBL" id="KAF1796514.1"/>
    </source>
</evidence>
<evidence type="ECO:0000313" key="2">
    <source>
        <dbReference type="Proteomes" id="UP000469890"/>
    </source>
</evidence>
<organism evidence="1 2">
    <name type="scientific">Mucor circinelloides f. lusitanicus</name>
    <name type="common">Mucor racemosus var. lusitanicus</name>
    <dbReference type="NCBI Taxonomy" id="29924"/>
    <lineage>
        <taxon>Eukaryota</taxon>
        <taxon>Fungi</taxon>
        <taxon>Fungi incertae sedis</taxon>
        <taxon>Mucoromycota</taxon>
        <taxon>Mucoromycotina</taxon>
        <taxon>Mucoromycetes</taxon>
        <taxon>Mucorales</taxon>
        <taxon>Mucorineae</taxon>
        <taxon>Mucoraceae</taxon>
        <taxon>Mucor</taxon>
    </lineage>
</organism>
<accession>A0A8H4B6S8</accession>
<gene>
    <name evidence="1" type="ORF">FB192DRAFT_1404874</name>
</gene>
<sequence>MGLAPWITFVVWIPNSGPTFGMFVKGGLIRSGWHKGHQGQTAKWKWGGAIGGMRGQSGGELTRYEPYPSIV</sequence>
<name>A0A8H4B6S8_MUCCL</name>
<proteinExistence type="predicted"/>
<comment type="caution">
    <text evidence="1">The sequence shown here is derived from an EMBL/GenBank/DDBJ whole genome shotgun (WGS) entry which is preliminary data.</text>
</comment>
<protein>
    <submittedName>
        <fullName evidence="1">Uncharacterized protein</fullName>
    </submittedName>
</protein>
<dbReference type="Proteomes" id="UP000469890">
    <property type="component" value="Unassembled WGS sequence"/>
</dbReference>
<dbReference type="EMBL" id="JAAECE010000012">
    <property type="protein sequence ID" value="KAF1796514.1"/>
    <property type="molecule type" value="Genomic_DNA"/>
</dbReference>